<feature type="non-terminal residue" evidence="1">
    <location>
        <position position="93"/>
    </location>
</feature>
<protein>
    <submittedName>
        <fullName evidence="1">Uncharacterized protein</fullName>
    </submittedName>
</protein>
<organism evidence="1">
    <name type="scientific">Aspergillus arachidicola</name>
    <dbReference type="NCBI Taxonomy" id="656916"/>
    <lineage>
        <taxon>Eukaryota</taxon>
        <taxon>Fungi</taxon>
        <taxon>Dikarya</taxon>
        <taxon>Ascomycota</taxon>
        <taxon>Pezizomycotina</taxon>
        <taxon>Eurotiomycetes</taxon>
        <taxon>Eurotiomycetidae</taxon>
        <taxon>Eurotiales</taxon>
        <taxon>Aspergillaceae</taxon>
        <taxon>Aspergillus</taxon>
        <taxon>Aspergillus subgen. Circumdati</taxon>
    </lineage>
</organism>
<dbReference type="Proteomes" id="UP000325558">
    <property type="component" value="Unassembled WGS sequence"/>
</dbReference>
<dbReference type="EMBL" id="ML737150">
    <property type="protein sequence ID" value="KAE8340197.1"/>
    <property type="molecule type" value="Genomic_DNA"/>
</dbReference>
<reference evidence="1" key="1">
    <citation type="submission" date="2019-04" db="EMBL/GenBank/DDBJ databases">
        <title>Friends and foes A comparative genomics study of 23 Aspergillus species from section Flavi.</title>
        <authorList>
            <consortium name="DOE Joint Genome Institute"/>
            <person name="Kjaerbolling I."/>
            <person name="Vesth T."/>
            <person name="Frisvad J.C."/>
            <person name="Nybo J.L."/>
            <person name="Theobald S."/>
            <person name="Kildgaard S."/>
            <person name="Isbrandt T."/>
            <person name="Kuo A."/>
            <person name="Sato A."/>
            <person name="Lyhne E.K."/>
            <person name="Kogle M.E."/>
            <person name="Wiebenga A."/>
            <person name="Kun R.S."/>
            <person name="Lubbers R.J."/>
            <person name="Makela M.R."/>
            <person name="Barry K."/>
            <person name="Chovatia M."/>
            <person name="Clum A."/>
            <person name="Daum C."/>
            <person name="Haridas S."/>
            <person name="He G."/>
            <person name="LaButti K."/>
            <person name="Lipzen A."/>
            <person name="Mondo S."/>
            <person name="Riley R."/>
            <person name="Salamov A."/>
            <person name="Simmons B.A."/>
            <person name="Magnuson J.K."/>
            <person name="Henrissat B."/>
            <person name="Mortensen U.H."/>
            <person name="Larsen T.O."/>
            <person name="Devries R.P."/>
            <person name="Grigoriev I.V."/>
            <person name="Machida M."/>
            <person name="Baker S.E."/>
            <person name="Andersen M.R."/>
        </authorList>
    </citation>
    <scope>NUCLEOTIDE SEQUENCE</scope>
    <source>
        <strain evidence="1">CBS 117612</strain>
    </source>
</reference>
<name>A0A5N6Y405_9EURO</name>
<accession>A0A5N6Y405</accession>
<dbReference type="OrthoDB" id="4760831at2759"/>
<proteinExistence type="predicted"/>
<evidence type="ECO:0000313" key="1">
    <source>
        <dbReference type="EMBL" id="KAE8340197.1"/>
    </source>
</evidence>
<dbReference type="AlphaFoldDB" id="A0A5N6Y405"/>
<gene>
    <name evidence="1" type="ORF">BDV24DRAFT_134409</name>
</gene>
<sequence length="93" mass="10781">MKELVDQHHRQFTNILSLSISWKDYNTNASRDIKNFQAILRLLDYPKDEEYVISVDADKPGWGQTFFCHQTPSVCQSSLLRLDGANRGADYKM</sequence>